<dbReference type="InterPro" id="IPR011009">
    <property type="entry name" value="Kinase-like_dom_sf"/>
</dbReference>
<dbReference type="PANTHER" id="PTHR48055:SF9">
    <property type="entry name" value="PROTEIN KINASE DOMAIN-CONTAINING PROTEIN"/>
    <property type="match status" value="1"/>
</dbReference>
<dbReference type="EMBL" id="CM018044">
    <property type="protein sequence ID" value="KAA8529558.1"/>
    <property type="molecule type" value="Genomic_DNA"/>
</dbReference>
<dbReference type="OrthoDB" id="4062651at2759"/>
<protein>
    <recommendedName>
        <fullName evidence="1">Protein kinase domain-containing protein</fullName>
    </recommendedName>
</protein>
<name>A0A5J5AHE5_9ASTE</name>
<dbReference type="PROSITE" id="PS50011">
    <property type="entry name" value="PROTEIN_KINASE_DOM"/>
    <property type="match status" value="1"/>
</dbReference>
<reference evidence="2 3" key="1">
    <citation type="submission" date="2019-09" db="EMBL/GenBank/DDBJ databases">
        <title>A chromosome-level genome assembly of the Chinese tupelo Nyssa sinensis.</title>
        <authorList>
            <person name="Yang X."/>
            <person name="Kang M."/>
            <person name="Yang Y."/>
            <person name="Xiong H."/>
            <person name="Wang M."/>
            <person name="Zhang Z."/>
            <person name="Wang Z."/>
            <person name="Wu H."/>
            <person name="Ma T."/>
            <person name="Liu J."/>
            <person name="Xi Z."/>
        </authorList>
    </citation>
    <scope>NUCLEOTIDE SEQUENCE [LARGE SCALE GENOMIC DNA]</scope>
    <source>
        <strain evidence="2">J267</strain>
        <tissue evidence="2">Leaf</tissue>
    </source>
</reference>
<evidence type="ECO:0000313" key="2">
    <source>
        <dbReference type="EMBL" id="KAA8529558.1"/>
    </source>
</evidence>
<keyword evidence="3" id="KW-1185">Reference proteome</keyword>
<proteinExistence type="predicted"/>
<dbReference type="Proteomes" id="UP000325577">
    <property type="component" value="Linkage Group LG20"/>
</dbReference>
<dbReference type="GO" id="GO:0016020">
    <property type="term" value="C:membrane"/>
    <property type="evidence" value="ECO:0007669"/>
    <property type="project" value="TreeGrafter"/>
</dbReference>
<evidence type="ECO:0000259" key="1">
    <source>
        <dbReference type="PROSITE" id="PS50011"/>
    </source>
</evidence>
<feature type="domain" description="Protein kinase" evidence="1">
    <location>
        <begin position="1"/>
        <end position="191"/>
    </location>
</feature>
<sequence length="209" mass="22889">MATSQNGYSVKKKFCPGPKDLRLPLIVLEGLWFLHTYNEGCIVHRDIKPTNILLSVNFQGKLSDFGLSKVIGMGQSYVSSEVRGTFGYVDPEYQDNRRVNSSGDVYSFGIVLLQLVSGQRVINLDLMIPMSLNKTAKVLTKGGNITEFADPKLNGEFSMEAFEVVVKLALSCTGLKRPSMEQVVAKLEKALHISTRLKTIASPSTGNGA</sequence>
<evidence type="ECO:0000313" key="3">
    <source>
        <dbReference type="Proteomes" id="UP000325577"/>
    </source>
</evidence>
<dbReference type="AlphaFoldDB" id="A0A5J5AHE5"/>
<organism evidence="2 3">
    <name type="scientific">Nyssa sinensis</name>
    <dbReference type="NCBI Taxonomy" id="561372"/>
    <lineage>
        <taxon>Eukaryota</taxon>
        <taxon>Viridiplantae</taxon>
        <taxon>Streptophyta</taxon>
        <taxon>Embryophyta</taxon>
        <taxon>Tracheophyta</taxon>
        <taxon>Spermatophyta</taxon>
        <taxon>Magnoliopsida</taxon>
        <taxon>eudicotyledons</taxon>
        <taxon>Gunneridae</taxon>
        <taxon>Pentapetalae</taxon>
        <taxon>asterids</taxon>
        <taxon>Cornales</taxon>
        <taxon>Nyssaceae</taxon>
        <taxon>Nyssa</taxon>
    </lineage>
</organism>
<gene>
    <name evidence="2" type="ORF">F0562_033643</name>
</gene>
<accession>A0A5J5AHE5</accession>
<dbReference type="GO" id="GO:0005524">
    <property type="term" value="F:ATP binding"/>
    <property type="evidence" value="ECO:0007669"/>
    <property type="project" value="InterPro"/>
</dbReference>
<dbReference type="Pfam" id="PF00069">
    <property type="entry name" value="Pkinase"/>
    <property type="match status" value="1"/>
</dbReference>
<dbReference type="Gene3D" id="1.10.510.10">
    <property type="entry name" value="Transferase(Phosphotransferase) domain 1"/>
    <property type="match status" value="1"/>
</dbReference>
<dbReference type="InterPro" id="IPR051564">
    <property type="entry name" value="LRR_receptor-like_kinase"/>
</dbReference>
<dbReference type="InterPro" id="IPR000719">
    <property type="entry name" value="Prot_kinase_dom"/>
</dbReference>
<dbReference type="InterPro" id="IPR008271">
    <property type="entry name" value="Ser/Thr_kinase_AS"/>
</dbReference>
<dbReference type="SUPFAM" id="SSF56112">
    <property type="entry name" value="Protein kinase-like (PK-like)"/>
    <property type="match status" value="1"/>
</dbReference>
<dbReference type="PANTHER" id="PTHR48055">
    <property type="entry name" value="LEUCINE-RICH REPEAT RECEPTOR PROTEIN KINASE EMS1"/>
    <property type="match status" value="1"/>
</dbReference>
<dbReference type="GO" id="GO:0004672">
    <property type="term" value="F:protein kinase activity"/>
    <property type="evidence" value="ECO:0007669"/>
    <property type="project" value="InterPro"/>
</dbReference>
<dbReference type="SMART" id="SM00220">
    <property type="entry name" value="S_TKc"/>
    <property type="match status" value="1"/>
</dbReference>
<dbReference type="PROSITE" id="PS00108">
    <property type="entry name" value="PROTEIN_KINASE_ST"/>
    <property type="match status" value="1"/>
</dbReference>